<proteinExistence type="predicted"/>
<dbReference type="Proteomes" id="UP001152747">
    <property type="component" value="Unassembled WGS sequence"/>
</dbReference>
<dbReference type="OrthoDB" id="5862419at2759"/>
<dbReference type="InterPro" id="IPR017850">
    <property type="entry name" value="Alkaline_phosphatase_core_sf"/>
</dbReference>
<dbReference type="EMBL" id="CANHGI010000006">
    <property type="protein sequence ID" value="CAI5455724.1"/>
    <property type="molecule type" value="Genomic_DNA"/>
</dbReference>
<comment type="caution">
    <text evidence="1">The sequence shown here is derived from an EMBL/GenBank/DDBJ whole genome shotgun (WGS) entry which is preliminary data.</text>
</comment>
<reference evidence="1" key="1">
    <citation type="submission" date="2022-11" db="EMBL/GenBank/DDBJ databases">
        <authorList>
            <person name="Kikuchi T."/>
        </authorList>
    </citation>
    <scope>NUCLEOTIDE SEQUENCE</scope>
    <source>
        <strain evidence="1">PS1010</strain>
    </source>
</reference>
<dbReference type="Gene3D" id="3.40.720.10">
    <property type="entry name" value="Alkaline Phosphatase, subunit A"/>
    <property type="match status" value="1"/>
</dbReference>
<gene>
    <name evidence="1" type="ORF">CAMP_LOCUS18361</name>
</gene>
<dbReference type="FunFam" id="3.40.720.10:FF:000082">
    <property type="entry name" value="Protein CBG10792"/>
    <property type="match status" value="1"/>
</dbReference>
<evidence type="ECO:0000313" key="2">
    <source>
        <dbReference type="Proteomes" id="UP001152747"/>
    </source>
</evidence>
<dbReference type="PANTHER" id="PTHR10974">
    <property type="entry name" value="FI08016P-RELATED"/>
    <property type="match status" value="1"/>
</dbReference>
<protein>
    <submittedName>
        <fullName evidence="1">Uncharacterized protein</fullName>
    </submittedName>
</protein>
<organism evidence="1 2">
    <name type="scientific">Caenorhabditis angaria</name>
    <dbReference type="NCBI Taxonomy" id="860376"/>
    <lineage>
        <taxon>Eukaryota</taxon>
        <taxon>Metazoa</taxon>
        <taxon>Ecdysozoa</taxon>
        <taxon>Nematoda</taxon>
        <taxon>Chromadorea</taxon>
        <taxon>Rhabditida</taxon>
        <taxon>Rhabditina</taxon>
        <taxon>Rhabditomorpha</taxon>
        <taxon>Rhabditoidea</taxon>
        <taxon>Rhabditidae</taxon>
        <taxon>Peloderinae</taxon>
        <taxon>Caenorhabditis</taxon>
    </lineage>
</organism>
<accession>A0A9P1N942</accession>
<dbReference type="InterPro" id="IPR004245">
    <property type="entry name" value="DUF229"/>
</dbReference>
<keyword evidence="2" id="KW-1185">Reference proteome</keyword>
<dbReference type="CDD" id="cd16021">
    <property type="entry name" value="ALP_like"/>
    <property type="match status" value="1"/>
</dbReference>
<sequence>MWSLTSSTLIASGCLFTYVVFLAFVSFPADWVTSTTFGVNIQKLPENESNFWNICHLPKYDIWDEEIIQYFDPDTNPLKKCDSKFHRMTELRDSQWSIIETEENFKNNKTTNCRARCHTRKSERENFIGNWSYVPGPVNCEVLETVCSNKRGIDFYGWLHSQIVETPLEPPKYSTTGMKQYDVVVILIDSLSHTQAVRSLPRTLSYFKNHMEGVVFPYMNKVGENSRPNGVALWFGKSMEKVDRSLFEEPTIDRDWKHSYFCKTFKDNETFLFKEFHDYGYKTMLGEDWSEGTMNWPNCVGFEKQPTDHYMRPFQNAYERKGTDVTKKHLSNKSCREYHHTLLDYLEQFNNAYTSDVKKFSWIWVTVLGHSNENGVVHADKDFHTYLMKNRQKLDNSFVFILGDHGLRFGKVTETKLGSLERNNPITAISIPKELRGSTDLLQIMRENAKKLQTHYDTRATMLDILKYQSKAHFMDTEPIEILNEKGHSLIRRQPNNPRSCRTLPIPLEYCICQFNKTEEDRNSTISEIIGRKVIEAVNLELKDGGFDDDCIEMVYAETLSLKRFEHTFHGAHLYTILVKATEPSLAIFKVDVKVNANNMSEVKVLGTIERSSLYGKTANCIKAEFYRPYCYCRKQ</sequence>
<evidence type="ECO:0000313" key="1">
    <source>
        <dbReference type="EMBL" id="CAI5455724.1"/>
    </source>
</evidence>
<dbReference type="GO" id="GO:0005615">
    <property type="term" value="C:extracellular space"/>
    <property type="evidence" value="ECO:0007669"/>
    <property type="project" value="TreeGrafter"/>
</dbReference>
<dbReference type="SUPFAM" id="SSF53649">
    <property type="entry name" value="Alkaline phosphatase-like"/>
    <property type="match status" value="1"/>
</dbReference>
<dbReference type="AlphaFoldDB" id="A0A9P1N942"/>
<dbReference type="Pfam" id="PF02995">
    <property type="entry name" value="DUF229"/>
    <property type="match status" value="1"/>
</dbReference>
<name>A0A9P1N942_9PELO</name>
<dbReference type="PANTHER" id="PTHR10974:SF75">
    <property type="entry name" value="SULFATASE DOMAIN-CONTAINING PROTEIN"/>
    <property type="match status" value="1"/>
</dbReference>